<gene>
    <name evidence="5" type="ORF">ACFQMJ_08715</name>
</gene>
<proteinExistence type="predicted"/>
<dbReference type="Pfam" id="PF02311">
    <property type="entry name" value="AraC_binding"/>
    <property type="match status" value="1"/>
</dbReference>
<organism evidence="5 6">
    <name type="scientific">Cohnella cellulosilytica</name>
    <dbReference type="NCBI Taxonomy" id="986710"/>
    <lineage>
        <taxon>Bacteria</taxon>
        <taxon>Bacillati</taxon>
        <taxon>Bacillota</taxon>
        <taxon>Bacilli</taxon>
        <taxon>Bacillales</taxon>
        <taxon>Paenibacillaceae</taxon>
        <taxon>Cohnella</taxon>
    </lineage>
</organism>
<comment type="caution">
    <text evidence="5">The sequence shown here is derived from an EMBL/GenBank/DDBJ whole genome shotgun (WGS) entry which is preliminary data.</text>
</comment>
<dbReference type="PROSITE" id="PS01124">
    <property type="entry name" value="HTH_ARAC_FAMILY_2"/>
    <property type="match status" value="1"/>
</dbReference>
<dbReference type="SUPFAM" id="SSF51215">
    <property type="entry name" value="Regulatory protein AraC"/>
    <property type="match status" value="1"/>
</dbReference>
<keyword evidence="1" id="KW-0805">Transcription regulation</keyword>
<feature type="domain" description="HTH araC/xylS-type" evidence="4">
    <location>
        <begin position="182"/>
        <end position="280"/>
    </location>
</feature>
<accession>A0ABW2FAM1</accession>
<keyword evidence="3" id="KW-0804">Transcription</keyword>
<dbReference type="InterPro" id="IPR018062">
    <property type="entry name" value="HTH_AraC-typ_CS"/>
</dbReference>
<keyword evidence="6" id="KW-1185">Reference proteome</keyword>
<dbReference type="SUPFAM" id="SSF46689">
    <property type="entry name" value="Homeodomain-like"/>
    <property type="match status" value="2"/>
</dbReference>
<dbReference type="Gene3D" id="2.60.120.10">
    <property type="entry name" value="Jelly Rolls"/>
    <property type="match status" value="1"/>
</dbReference>
<dbReference type="InterPro" id="IPR009057">
    <property type="entry name" value="Homeodomain-like_sf"/>
</dbReference>
<dbReference type="InterPro" id="IPR037923">
    <property type="entry name" value="HTH-like"/>
</dbReference>
<evidence type="ECO:0000256" key="2">
    <source>
        <dbReference type="ARBA" id="ARBA00023125"/>
    </source>
</evidence>
<keyword evidence="2" id="KW-0238">DNA-binding</keyword>
<sequence length="293" mass="33970">MKIQDLPERLLNDEYMDSLSSFRIERHVLNRTIDTHWHQFYELGLVVSGTGVHHVNGVPVRLERGHAFLLTPADFHRIVPDPGQTLRQYNLIFTERMISDELAGQLFERGNAYYCEYGHEEYADAEHEFERIIRESDNWRELSGIVVKGCIERLLVDLCRGCSLSEPAFDREPILSMHPSIRKALVYLQHHFREPLLQEEVARFSGLSVNYFSESFRKQTGQTFQTHVRDMRLEFAKSLIEATDLPITEICYAAGFNTLAYFVRAFRARYRVSPRQLRGLGMTGADEGRRANG</sequence>
<evidence type="ECO:0000256" key="3">
    <source>
        <dbReference type="ARBA" id="ARBA00023163"/>
    </source>
</evidence>
<dbReference type="SMART" id="SM00342">
    <property type="entry name" value="HTH_ARAC"/>
    <property type="match status" value="1"/>
</dbReference>
<dbReference type="Gene3D" id="1.10.10.60">
    <property type="entry name" value="Homeodomain-like"/>
    <property type="match status" value="2"/>
</dbReference>
<dbReference type="PROSITE" id="PS00041">
    <property type="entry name" value="HTH_ARAC_FAMILY_1"/>
    <property type="match status" value="1"/>
</dbReference>
<dbReference type="InterPro" id="IPR018060">
    <property type="entry name" value="HTH_AraC"/>
</dbReference>
<dbReference type="PANTHER" id="PTHR43280">
    <property type="entry name" value="ARAC-FAMILY TRANSCRIPTIONAL REGULATOR"/>
    <property type="match status" value="1"/>
</dbReference>
<dbReference type="PANTHER" id="PTHR43280:SF34">
    <property type="entry name" value="ARAC-FAMILY TRANSCRIPTIONAL REGULATOR"/>
    <property type="match status" value="1"/>
</dbReference>
<evidence type="ECO:0000313" key="6">
    <source>
        <dbReference type="Proteomes" id="UP001596378"/>
    </source>
</evidence>
<evidence type="ECO:0000259" key="4">
    <source>
        <dbReference type="PROSITE" id="PS01124"/>
    </source>
</evidence>
<evidence type="ECO:0000313" key="5">
    <source>
        <dbReference type="EMBL" id="MFC7148602.1"/>
    </source>
</evidence>
<evidence type="ECO:0000256" key="1">
    <source>
        <dbReference type="ARBA" id="ARBA00023015"/>
    </source>
</evidence>
<protein>
    <submittedName>
        <fullName evidence="5">Helix-turn-helix domain-containing protein</fullName>
    </submittedName>
</protein>
<dbReference type="InterPro" id="IPR003313">
    <property type="entry name" value="AraC-bd"/>
</dbReference>
<name>A0ABW2FAM1_9BACL</name>
<dbReference type="Proteomes" id="UP001596378">
    <property type="component" value="Unassembled WGS sequence"/>
</dbReference>
<dbReference type="InterPro" id="IPR014710">
    <property type="entry name" value="RmlC-like_jellyroll"/>
</dbReference>
<dbReference type="RefSeq" id="WP_378045050.1">
    <property type="nucleotide sequence ID" value="NZ_JBHMDN010000007.1"/>
</dbReference>
<dbReference type="EMBL" id="JBHTAI010000004">
    <property type="protein sequence ID" value="MFC7148602.1"/>
    <property type="molecule type" value="Genomic_DNA"/>
</dbReference>
<reference evidence="6" key="1">
    <citation type="journal article" date="2019" name="Int. J. Syst. Evol. Microbiol.">
        <title>The Global Catalogue of Microorganisms (GCM) 10K type strain sequencing project: providing services to taxonomists for standard genome sequencing and annotation.</title>
        <authorList>
            <consortium name="The Broad Institute Genomics Platform"/>
            <consortium name="The Broad Institute Genome Sequencing Center for Infectious Disease"/>
            <person name="Wu L."/>
            <person name="Ma J."/>
        </authorList>
    </citation>
    <scope>NUCLEOTIDE SEQUENCE [LARGE SCALE GENOMIC DNA]</scope>
    <source>
        <strain evidence="6">KCTC 12907</strain>
    </source>
</reference>
<dbReference type="Pfam" id="PF12833">
    <property type="entry name" value="HTH_18"/>
    <property type="match status" value="1"/>
</dbReference>